<dbReference type="AlphaFoldDB" id="A0AAD0S871"/>
<organism evidence="2 3">
    <name type="scientific">Ralstonia solanacearum</name>
    <name type="common">Pseudomonas solanacearum</name>
    <dbReference type="NCBI Taxonomy" id="305"/>
    <lineage>
        <taxon>Bacteria</taxon>
        <taxon>Pseudomonadati</taxon>
        <taxon>Pseudomonadota</taxon>
        <taxon>Betaproteobacteria</taxon>
        <taxon>Burkholderiales</taxon>
        <taxon>Burkholderiaceae</taxon>
        <taxon>Ralstonia</taxon>
        <taxon>Ralstonia solanacearum species complex</taxon>
    </lineage>
</organism>
<protein>
    <submittedName>
        <fullName evidence="2">Uncharacterized protein</fullName>
    </submittedName>
</protein>
<gene>
    <name evidence="2" type="ORF">CJO77_05865</name>
</gene>
<proteinExistence type="predicted"/>
<dbReference type="Proteomes" id="UP000261758">
    <property type="component" value="Chromosome"/>
</dbReference>
<dbReference type="EMBL" id="CP022759">
    <property type="protein sequence ID" value="AXV81115.1"/>
    <property type="molecule type" value="Genomic_DNA"/>
</dbReference>
<name>A0AAD0S871_RALSL</name>
<keyword evidence="1" id="KW-0175">Coiled coil</keyword>
<sequence>MKMRNTTSQLPAALQTALAEYQNARGEFEAARDEAGRIAADMQQHRAAADAAEAEAQQVRQDAAQRMRNAAASPQDLRDLKAKERAAYTTAEDYRAIVTEFEQAHDNAKIKAGLAKLTESTAYRALLRTYADTLMNEVEPMVAPLLRAIAVQERAYAAEADRGTASWEHARDNAADAALARMYGVIQRAFAGFTFDSAGDGVLQAATRPTGRDLFLPISPAATHVRNTLRQAAAQQQRGHTA</sequence>
<reference evidence="2 3" key="1">
    <citation type="submission" date="2017-08" db="EMBL/GenBank/DDBJ databases">
        <title>Genome sequences of Ralstonia solanacearum Species Complex (RSSC) isolated from Potato bacterial wilts in Korea.</title>
        <authorList>
            <person name="Cho H."/>
            <person name="Song E.-S."/>
            <person name="Lee Y.K."/>
            <person name="Lee S."/>
            <person name="Lee S.-W."/>
            <person name="Jo A."/>
            <person name="Kim J.-G."/>
            <person name="Hwang I."/>
        </authorList>
    </citation>
    <scope>NUCLEOTIDE SEQUENCE [LARGE SCALE GENOMIC DNA]</scope>
    <source>
        <strain evidence="2 3">T98</strain>
    </source>
</reference>
<evidence type="ECO:0000313" key="2">
    <source>
        <dbReference type="EMBL" id="AXV81115.1"/>
    </source>
</evidence>
<evidence type="ECO:0000256" key="1">
    <source>
        <dbReference type="SAM" id="Coils"/>
    </source>
</evidence>
<accession>A0AAD0S871</accession>
<evidence type="ECO:0000313" key="3">
    <source>
        <dbReference type="Proteomes" id="UP000261758"/>
    </source>
</evidence>
<feature type="coiled-coil region" evidence="1">
    <location>
        <begin position="14"/>
        <end position="69"/>
    </location>
</feature>